<dbReference type="Gene3D" id="3.90.1140.10">
    <property type="entry name" value="Cyclic phosphodiesterase"/>
    <property type="match status" value="1"/>
</dbReference>
<comment type="caution">
    <text evidence="1">The sequence shown here is derived from an EMBL/GenBank/DDBJ whole genome shotgun (WGS) entry which is preliminary data.</text>
</comment>
<dbReference type="OrthoDB" id="977519at2"/>
<dbReference type="AlphaFoldDB" id="A0A418MAH6"/>
<keyword evidence="2" id="KW-1185">Reference proteome</keyword>
<dbReference type="InterPro" id="IPR009097">
    <property type="entry name" value="Cyclic_Pdiesterase"/>
</dbReference>
<gene>
    <name evidence="1" type="ORF">DYU11_10230</name>
</gene>
<organism evidence="1 2">
    <name type="scientific">Fibrisoma montanum</name>
    <dbReference type="NCBI Taxonomy" id="2305895"/>
    <lineage>
        <taxon>Bacteria</taxon>
        <taxon>Pseudomonadati</taxon>
        <taxon>Bacteroidota</taxon>
        <taxon>Cytophagia</taxon>
        <taxon>Cytophagales</taxon>
        <taxon>Spirosomataceae</taxon>
        <taxon>Fibrisoma</taxon>
    </lineage>
</organism>
<dbReference type="Proteomes" id="UP000283523">
    <property type="component" value="Unassembled WGS sequence"/>
</dbReference>
<name>A0A418MAH6_9BACT</name>
<sequence>MASVDTPAVAELTYEEYQQRQVREVTEEQLRFRAGQLRQADHFAYADDQWHRLPYEGYAVVSMVDTNPGNDAVSTRLLAMQEQLAANFDRPDAFFSLPADSFHQTVANTLSADRYHTHVVAPGLTADYPALVRGAFAQLPPAIDAAPIRMRLIGLSLFSSAVGMLGTFDDNADFWRILHFRERFYAHEPLRALTVRRTRPFIGHITLAYFGSLLSEAEKTGLVGTCAAVNEALAREPLFFTITTTELRSYQHLAHFETRPDYPVYSFIKS</sequence>
<evidence type="ECO:0000313" key="1">
    <source>
        <dbReference type="EMBL" id="RIV23375.1"/>
    </source>
</evidence>
<accession>A0A418MAH6</accession>
<dbReference type="RefSeq" id="WP_119667593.1">
    <property type="nucleotide sequence ID" value="NZ_QXED01000003.1"/>
</dbReference>
<evidence type="ECO:0008006" key="3">
    <source>
        <dbReference type="Google" id="ProtNLM"/>
    </source>
</evidence>
<dbReference type="EMBL" id="QXED01000003">
    <property type="protein sequence ID" value="RIV23375.1"/>
    <property type="molecule type" value="Genomic_DNA"/>
</dbReference>
<proteinExistence type="predicted"/>
<evidence type="ECO:0000313" key="2">
    <source>
        <dbReference type="Proteomes" id="UP000283523"/>
    </source>
</evidence>
<protein>
    <recommendedName>
        <fullName evidence="3">DUF1868 domain-containing protein</fullName>
    </recommendedName>
</protein>
<dbReference type="SUPFAM" id="SSF55144">
    <property type="entry name" value="LigT-like"/>
    <property type="match status" value="1"/>
</dbReference>
<reference evidence="1 2" key="1">
    <citation type="submission" date="2018-08" db="EMBL/GenBank/DDBJ databases">
        <title>Fibrisoma montanum sp. nov., isolated from Danxia mountain soil.</title>
        <authorList>
            <person name="Huang Y."/>
        </authorList>
    </citation>
    <scope>NUCLEOTIDE SEQUENCE [LARGE SCALE GENOMIC DNA]</scope>
    <source>
        <strain evidence="1 2">HYT19</strain>
    </source>
</reference>